<dbReference type="AlphaFoldDB" id="A0AAV7QVF5"/>
<dbReference type="Proteomes" id="UP001066276">
    <property type="component" value="Chromosome 6"/>
</dbReference>
<name>A0AAV7QVF5_PLEWA</name>
<gene>
    <name evidence="1" type="ORF">NDU88_010814</name>
</gene>
<evidence type="ECO:0000313" key="2">
    <source>
        <dbReference type="Proteomes" id="UP001066276"/>
    </source>
</evidence>
<reference evidence="1" key="1">
    <citation type="journal article" date="2022" name="bioRxiv">
        <title>Sequencing and chromosome-scale assembly of the giantPleurodeles waltlgenome.</title>
        <authorList>
            <person name="Brown T."/>
            <person name="Elewa A."/>
            <person name="Iarovenko S."/>
            <person name="Subramanian E."/>
            <person name="Araus A.J."/>
            <person name="Petzold A."/>
            <person name="Susuki M."/>
            <person name="Suzuki K.-i.T."/>
            <person name="Hayashi T."/>
            <person name="Toyoda A."/>
            <person name="Oliveira C."/>
            <person name="Osipova E."/>
            <person name="Leigh N.D."/>
            <person name="Simon A."/>
            <person name="Yun M.H."/>
        </authorList>
    </citation>
    <scope>NUCLEOTIDE SEQUENCE</scope>
    <source>
        <strain evidence="1">20211129_DDA</strain>
        <tissue evidence="1">Liver</tissue>
    </source>
</reference>
<comment type="caution">
    <text evidence="1">The sequence shown here is derived from an EMBL/GenBank/DDBJ whole genome shotgun (WGS) entry which is preliminary data.</text>
</comment>
<organism evidence="1 2">
    <name type="scientific">Pleurodeles waltl</name>
    <name type="common">Iberian ribbed newt</name>
    <dbReference type="NCBI Taxonomy" id="8319"/>
    <lineage>
        <taxon>Eukaryota</taxon>
        <taxon>Metazoa</taxon>
        <taxon>Chordata</taxon>
        <taxon>Craniata</taxon>
        <taxon>Vertebrata</taxon>
        <taxon>Euteleostomi</taxon>
        <taxon>Amphibia</taxon>
        <taxon>Batrachia</taxon>
        <taxon>Caudata</taxon>
        <taxon>Salamandroidea</taxon>
        <taxon>Salamandridae</taxon>
        <taxon>Pleurodelinae</taxon>
        <taxon>Pleurodeles</taxon>
    </lineage>
</organism>
<keyword evidence="2" id="KW-1185">Reference proteome</keyword>
<protein>
    <submittedName>
        <fullName evidence="1">Uncharacterized protein</fullName>
    </submittedName>
</protein>
<proteinExistence type="predicted"/>
<evidence type="ECO:0000313" key="1">
    <source>
        <dbReference type="EMBL" id="KAJ1144516.1"/>
    </source>
</evidence>
<dbReference type="EMBL" id="JANPWB010000010">
    <property type="protein sequence ID" value="KAJ1144516.1"/>
    <property type="molecule type" value="Genomic_DNA"/>
</dbReference>
<accession>A0AAV7QVF5</accession>
<sequence>MVPARLDGFAERRWAETRGHPNLENMHPTPTLRDVMQAIAASREALEQKIDSMGIDLGLLHTDHECLAEVVTATERDSSSN</sequence>